<dbReference type="EMBL" id="BDEQ01000001">
    <property type="protein sequence ID" value="GAT97880.1"/>
    <property type="molecule type" value="Genomic_DNA"/>
</dbReference>
<protein>
    <submittedName>
        <fullName evidence="1">Uncharacterized protein</fullName>
    </submittedName>
</protein>
<proteinExistence type="predicted"/>
<dbReference type="AlphaFoldDB" id="A0A5K1UDK3"/>
<accession>A0A5K1UDK3</accession>
<name>A0A5K1UDK3_ENTHI</name>
<dbReference type="VEuPathDB" id="AmoebaDB:EHI_036540"/>
<sequence>MNNLIAVGGSIIIGGITYLISLKSSEKEHEYFEIKRGQSAQTIQLFGALTRKSQELCVSLFNQSIPLISQCFVLEITTKQLNKQEKMNQIQCIVEKKVSEWFARSISSALISLSTHLGIVLNKRDSVLQETTIQSIITEPSKRIKEYCEGILLLVQSLHINAFAKVKEVNLIDLLKTLQQSLVAEMILFVQKSIKERIETKDQEALLDDLHIDSFVKILIKHHTTQLNNILLKQEETVTDNLLVCQFITKCNVIIQTLPVTPELFVCDEMNQMLFEFFQ</sequence>
<evidence type="ECO:0000313" key="1">
    <source>
        <dbReference type="EMBL" id="GAT97880.1"/>
    </source>
</evidence>
<dbReference type="VEuPathDB" id="AmoebaDB:EHI5A_049650"/>
<comment type="caution">
    <text evidence="1">The sequence shown here is derived from an EMBL/GenBank/DDBJ whole genome shotgun (WGS) entry which is preliminary data.</text>
</comment>
<dbReference type="VEuPathDB" id="AmoebaDB:KM1_057560"/>
<dbReference type="VEuPathDB" id="AmoebaDB:EHI8A_043960"/>
<dbReference type="Proteomes" id="UP000078387">
    <property type="component" value="Unassembled WGS sequence"/>
</dbReference>
<organism evidence="1 2">
    <name type="scientific">Entamoeba histolytica</name>
    <dbReference type="NCBI Taxonomy" id="5759"/>
    <lineage>
        <taxon>Eukaryota</taxon>
        <taxon>Amoebozoa</taxon>
        <taxon>Evosea</taxon>
        <taxon>Archamoebae</taxon>
        <taxon>Mastigamoebida</taxon>
        <taxon>Entamoebidae</taxon>
        <taxon>Entamoeba</taxon>
    </lineage>
</organism>
<gene>
    <name evidence="1" type="ORF">CL6EHI_036540</name>
</gene>
<dbReference type="VEuPathDB" id="AmoebaDB:EHI7A_028810"/>
<reference evidence="1 2" key="1">
    <citation type="submission" date="2016-05" db="EMBL/GenBank/DDBJ databases">
        <title>First whole genome sequencing of Entamoeba histolytica HM1:IMSS-clone-6.</title>
        <authorList>
            <person name="Mukherjee Avik.K."/>
            <person name="Izumyama S."/>
            <person name="Nakada-Tsukui K."/>
            <person name="Nozaki T."/>
        </authorList>
    </citation>
    <scope>NUCLEOTIDE SEQUENCE [LARGE SCALE GENOMIC DNA]</scope>
    <source>
        <strain evidence="1 2">HM1:IMSS clone 6</strain>
    </source>
</reference>
<dbReference type="OMA" id="YCETIFL"/>
<evidence type="ECO:0000313" key="2">
    <source>
        <dbReference type="Proteomes" id="UP000078387"/>
    </source>
</evidence>